<comment type="similarity">
    <text evidence="1 9">Belongs to the GHMP kinase family. IspE subfamily.</text>
</comment>
<dbReference type="GO" id="GO:0019288">
    <property type="term" value="P:isopentenyl diphosphate biosynthetic process, methylerythritol 4-phosphate pathway"/>
    <property type="evidence" value="ECO:0007669"/>
    <property type="project" value="UniProtKB-UniRule"/>
</dbReference>
<dbReference type="GO" id="GO:0005524">
    <property type="term" value="F:ATP binding"/>
    <property type="evidence" value="ECO:0007669"/>
    <property type="project" value="UniProtKB-UniRule"/>
</dbReference>
<evidence type="ECO:0000256" key="7">
    <source>
        <dbReference type="ARBA" id="ARBA00022840"/>
    </source>
</evidence>
<dbReference type="Pfam" id="PF00288">
    <property type="entry name" value="GHMP_kinases_N"/>
    <property type="match status" value="1"/>
</dbReference>
<comment type="function">
    <text evidence="9">Catalyzes the phosphorylation of the position 2 hydroxy group of 4-diphosphocytidyl-2C-methyl-D-erythritol.</text>
</comment>
<evidence type="ECO:0000256" key="5">
    <source>
        <dbReference type="ARBA" id="ARBA00022741"/>
    </source>
</evidence>
<proteinExistence type="inferred from homology"/>
<dbReference type="PANTHER" id="PTHR43527:SF2">
    <property type="entry name" value="4-DIPHOSPHOCYTIDYL-2-C-METHYL-D-ERYTHRITOL KINASE, CHLOROPLASTIC"/>
    <property type="match status" value="1"/>
</dbReference>
<evidence type="ECO:0000256" key="6">
    <source>
        <dbReference type="ARBA" id="ARBA00022777"/>
    </source>
</evidence>
<dbReference type="InterPro" id="IPR006204">
    <property type="entry name" value="GHMP_kinase_N_dom"/>
</dbReference>
<dbReference type="InterPro" id="IPR004424">
    <property type="entry name" value="IspE"/>
</dbReference>
<name>A0A415E1B5_9FIRM</name>
<feature type="active site" evidence="9">
    <location>
        <position position="147"/>
    </location>
</feature>
<dbReference type="SUPFAM" id="SSF54211">
    <property type="entry name" value="Ribosomal protein S5 domain 2-like"/>
    <property type="match status" value="1"/>
</dbReference>
<dbReference type="InterPro" id="IPR014721">
    <property type="entry name" value="Ribsml_uS5_D2-typ_fold_subgr"/>
</dbReference>
<dbReference type="EMBL" id="QRMS01000003">
    <property type="protein sequence ID" value="RHJ87427.1"/>
    <property type="molecule type" value="Genomic_DNA"/>
</dbReference>
<dbReference type="Pfam" id="PF08544">
    <property type="entry name" value="GHMP_kinases_C"/>
    <property type="match status" value="1"/>
</dbReference>
<dbReference type="InterPro" id="IPR036554">
    <property type="entry name" value="GHMP_kinase_C_sf"/>
</dbReference>
<feature type="active site" evidence="9">
    <location>
        <position position="11"/>
    </location>
</feature>
<feature type="domain" description="GHMP kinase N-terminal" evidence="10">
    <location>
        <begin position="74"/>
        <end position="155"/>
    </location>
</feature>
<dbReference type="Gene3D" id="3.30.230.10">
    <property type="match status" value="1"/>
</dbReference>
<keyword evidence="7 9" id="KW-0067">ATP-binding</keyword>
<evidence type="ECO:0000256" key="2">
    <source>
        <dbReference type="ARBA" id="ARBA00012052"/>
    </source>
</evidence>
<dbReference type="UniPathway" id="UPA00056">
    <property type="reaction ID" value="UER00094"/>
</dbReference>
<dbReference type="GeneID" id="83003376"/>
<evidence type="ECO:0000313" key="12">
    <source>
        <dbReference type="EMBL" id="RHJ87427.1"/>
    </source>
</evidence>
<dbReference type="OrthoDB" id="9809438at2"/>
<dbReference type="GO" id="GO:0016114">
    <property type="term" value="P:terpenoid biosynthetic process"/>
    <property type="evidence" value="ECO:0007669"/>
    <property type="project" value="InterPro"/>
</dbReference>
<dbReference type="RefSeq" id="WP_067534538.1">
    <property type="nucleotide sequence ID" value="NZ_AP025567.1"/>
</dbReference>
<dbReference type="PIRSF" id="PIRSF010376">
    <property type="entry name" value="IspE"/>
    <property type="match status" value="1"/>
</dbReference>
<protein>
    <recommendedName>
        <fullName evidence="3 9">4-diphosphocytidyl-2-C-methyl-D-erythritol kinase</fullName>
        <shortName evidence="9">CMK</shortName>
        <ecNumber evidence="2 9">2.7.1.148</ecNumber>
    </recommendedName>
    <alternativeName>
        <fullName evidence="8 9">4-(cytidine-5'-diphospho)-2-C-methyl-D-erythritol kinase</fullName>
    </alternativeName>
</protein>
<dbReference type="PANTHER" id="PTHR43527">
    <property type="entry name" value="4-DIPHOSPHOCYTIDYL-2-C-METHYL-D-ERYTHRITOL KINASE, CHLOROPLASTIC"/>
    <property type="match status" value="1"/>
</dbReference>
<dbReference type="STRING" id="1776384.GCA_900086585_00986"/>
<dbReference type="Proteomes" id="UP000284841">
    <property type="component" value="Unassembled WGS sequence"/>
</dbReference>
<feature type="domain" description="GHMP kinase C-terminal" evidence="11">
    <location>
        <begin position="237"/>
        <end position="303"/>
    </location>
</feature>
<dbReference type="SUPFAM" id="SSF55060">
    <property type="entry name" value="GHMP Kinase, C-terminal domain"/>
    <property type="match status" value="1"/>
</dbReference>
<evidence type="ECO:0000259" key="10">
    <source>
        <dbReference type="Pfam" id="PF00288"/>
    </source>
</evidence>
<gene>
    <name evidence="9" type="primary">ispE</name>
    <name evidence="12" type="ORF">DW099_12075</name>
</gene>
<comment type="pathway">
    <text evidence="9">Isoprenoid biosynthesis; isopentenyl diphosphate biosynthesis via DXP pathway; isopentenyl diphosphate from 1-deoxy-D-xylulose 5-phosphate: step 3/6.</text>
</comment>
<comment type="caution">
    <text evidence="12">The sequence shown here is derived from an EMBL/GenBank/DDBJ whole genome shotgun (WGS) entry which is preliminary data.</text>
</comment>
<dbReference type="Gene3D" id="3.30.70.890">
    <property type="entry name" value="GHMP kinase, C-terminal domain"/>
    <property type="match status" value="1"/>
</dbReference>
<evidence type="ECO:0000256" key="4">
    <source>
        <dbReference type="ARBA" id="ARBA00022679"/>
    </source>
</evidence>
<dbReference type="GO" id="GO:0050515">
    <property type="term" value="F:4-(cytidine 5'-diphospho)-2-C-methyl-D-erythritol kinase activity"/>
    <property type="evidence" value="ECO:0007669"/>
    <property type="project" value="UniProtKB-UniRule"/>
</dbReference>
<evidence type="ECO:0000256" key="1">
    <source>
        <dbReference type="ARBA" id="ARBA00009684"/>
    </source>
</evidence>
<evidence type="ECO:0000256" key="8">
    <source>
        <dbReference type="ARBA" id="ARBA00032554"/>
    </source>
</evidence>
<dbReference type="AlphaFoldDB" id="A0A415E1B5"/>
<evidence type="ECO:0000256" key="9">
    <source>
        <dbReference type="HAMAP-Rule" id="MF_00061"/>
    </source>
</evidence>
<accession>A0A415E1B5</accession>
<feature type="binding site" evidence="9">
    <location>
        <begin position="105"/>
        <end position="115"/>
    </location>
    <ligand>
        <name>ATP</name>
        <dbReference type="ChEBI" id="CHEBI:30616"/>
    </ligand>
</feature>
<dbReference type="EC" id="2.7.1.148" evidence="2 9"/>
<dbReference type="InterPro" id="IPR020568">
    <property type="entry name" value="Ribosomal_Su5_D2-typ_SF"/>
</dbReference>
<keyword evidence="13" id="KW-1185">Reference proteome</keyword>
<keyword evidence="4 9" id="KW-0808">Transferase</keyword>
<evidence type="ECO:0000259" key="11">
    <source>
        <dbReference type="Pfam" id="PF08544"/>
    </source>
</evidence>
<evidence type="ECO:0000313" key="13">
    <source>
        <dbReference type="Proteomes" id="UP000284841"/>
    </source>
</evidence>
<comment type="catalytic activity">
    <reaction evidence="9">
        <text>4-CDP-2-C-methyl-D-erythritol + ATP = 4-CDP-2-C-methyl-D-erythritol 2-phosphate + ADP + H(+)</text>
        <dbReference type="Rhea" id="RHEA:18437"/>
        <dbReference type="ChEBI" id="CHEBI:15378"/>
        <dbReference type="ChEBI" id="CHEBI:30616"/>
        <dbReference type="ChEBI" id="CHEBI:57823"/>
        <dbReference type="ChEBI" id="CHEBI:57919"/>
        <dbReference type="ChEBI" id="CHEBI:456216"/>
        <dbReference type="EC" id="2.7.1.148"/>
    </reaction>
</comment>
<sequence>MEEIKILSFAKINLSIDVTGITEDGMHTVDMIMHQISFHDDVKVRFISDHTKNRGDIDIKVSTNRYYLPVDERNLAYKAAALTSSLYADKVPGGRVEIDIFKRIPVAAGLAGGSGNGAAVLHGLNQLWNLDLDLPELCSLGARLGSDVPFCVMGQAGYNFCLPKSIRKDKLAVSCARATGTGTALTPLRGIKRSLVIAKPPMGVSTAEVYREIDHCEISKRPDNDALAKGIMNKNFTLIYDNCINVLENYTLRAYPEVKKLKALLSQNARAEKVLMSGSGPTVFAVFDSISGAKEACEMLRKHRYEAYWTKTTK</sequence>
<evidence type="ECO:0000256" key="3">
    <source>
        <dbReference type="ARBA" id="ARBA00017473"/>
    </source>
</evidence>
<keyword evidence="6 9" id="KW-0418">Kinase</keyword>
<dbReference type="InterPro" id="IPR013750">
    <property type="entry name" value="GHMP_kinase_C_dom"/>
</dbReference>
<keyword evidence="9" id="KW-0414">Isoprene biosynthesis</keyword>
<keyword evidence="5 9" id="KW-0547">Nucleotide-binding</keyword>
<dbReference type="HAMAP" id="MF_00061">
    <property type="entry name" value="IspE"/>
    <property type="match status" value="1"/>
</dbReference>
<reference evidence="12 13" key="1">
    <citation type="submission" date="2018-08" db="EMBL/GenBank/DDBJ databases">
        <title>A genome reference for cultivated species of the human gut microbiota.</title>
        <authorList>
            <person name="Zou Y."/>
            <person name="Xue W."/>
            <person name="Luo G."/>
        </authorList>
    </citation>
    <scope>NUCLEOTIDE SEQUENCE [LARGE SCALE GENOMIC DNA]</scope>
    <source>
        <strain evidence="12 13">AM07-24</strain>
    </source>
</reference>
<organism evidence="12 13">
    <name type="scientific">Emergencia timonensis</name>
    <dbReference type="NCBI Taxonomy" id="1776384"/>
    <lineage>
        <taxon>Bacteria</taxon>
        <taxon>Bacillati</taxon>
        <taxon>Bacillota</taxon>
        <taxon>Clostridia</taxon>
        <taxon>Peptostreptococcales</taxon>
        <taxon>Anaerovoracaceae</taxon>
        <taxon>Emergencia</taxon>
    </lineage>
</organism>